<dbReference type="GO" id="GO:0008410">
    <property type="term" value="F:CoA-transferase activity"/>
    <property type="evidence" value="ECO:0007669"/>
    <property type="project" value="InterPro"/>
</dbReference>
<dbReference type="SUPFAM" id="SSF100950">
    <property type="entry name" value="NagB/RpiA/CoA transferase-like"/>
    <property type="match status" value="1"/>
</dbReference>
<accession>A0AA41UJK4</accession>
<name>A0AA41UJK4_9BACT</name>
<dbReference type="EMBL" id="JALJRB010000002">
    <property type="protein sequence ID" value="MCJ8499471.1"/>
    <property type="molecule type" value="Genomic_DNA"/>
</dbReference>
<gene>
    <name evidence="1" type="ORF">MRX98_02705</name>
</gene>
<evidence type="ECO:0000313" key="2">
    <source>
        <dbReference type="Proteomes" id="UP001165427"/>
    </source>
</evidence>
<evidence type="ECO:0000313" key="1">
    <source>
        <dbReference type="EMBL" id="MCJ8499471.1"/>
    </source>
</evidence>
<evidence type="ECO:0008006" key="3">
    <source>
        <dbReference type="Google" id="ProtNLM"/>
    </source>
</evidence>
<dbReference type="Proteomes" id="UP001165427">
    <property type="component" value="Unassembled WGS sequence"/>
</dbReference>
<proteinExistence type="predicted"/>
<reference evidence="1" key="1">
    <citation type="submission" date="2022-04" db="EMBL/GenBank/DDBJ databases">
        <title>Desulfatitalea alkaliphila sp. nov., a novel anaerobic sulfate-reducing bacterium isolated from terrestrial mud volcano, Taman Peninsula, Russia.</title>
        <authorList>
            <person name="Khomyakova M.A."/>
            <person name="Merkel A.Y."/>
            <person name="Slobodkin A.I."/>
        </authorList>
    </citation>
    <scope>NUCLEOTIDE SEQUENCE</scope>
    <source>
        <strain evidence="1">M08but</strain>
    </source>
</reference>
<dbReference type="InterPro" id="IPR004165">
    <property type="entry name" value="CoA_trans_fam_I"/>
</dbReference>
<dbReference type="Gene3D" id="3.40.1080.10">
    <property type="entry name" value="Glutaconate Coenzyme A-transferase"/>
    <property type="match status" value="1"/>
</dbReference>
<dbReference type="Gene3D" id="3.30.30.40">
    <property type="match status" value="1"/>
</dbReference>
<protein>
    <recommendedName>
        <fullName evidence="3">Glutaconate CoA-transferase subunit A</fullName>
    </recommendedName>
</protein>
<keyword evidence="2" id="KW-1185">Reference proteome</keyword>
<sequence>MSDKGGSKIMTTREAVSRFVKDGDSLITGNYNESMPISLIYEIIRQRKKGMTYYSQSGSFDAEFLVYGGCVEKMVSAFLYKWGGKGRGGIIEQYQRKGQLLIEDYSNFTYNARLAAGAYGYSYMPVLPAIMDSDVFKYSSFMGDKKFGTTTCPFTGKTIPVVPAANPDVCMLHVQRADQFGNAQHWGGLGSTVHACLASRTILVTCEEIVEPDVIRSSPHHTIVPGFRVSAVIEEPFGCHPFELVGYRGLDTAMFSLMNQAFKADGGLTAFFDEWIYNLPDRNAYIKHYIEVFGQEMLNRYNARSYYSAPANYGIPFQSGWDVDGISNDLGVDMEGLEKLIEEKGDVIDVN</sequence>
<dbReference type="RefSeq" id="WP_246902810.1">
    <property type="nucleotide sequence ID" value="NZ_JALJRB010000002.1"/>
</dbReference>
<comment type="caution">
    <text evidence="1">The sequence shown here is derived from an EMBL/GenBank/DDBJ whole genome shotgun (WGS) entry which is preliminary data.</text>
</comment>
<dbReference type="AlphaFoldDB" id="A0AA41UJK4"/>
<dbReference type="InterPro" id="IPR037171">
    <property type="entry name" value="NagB/RpiA_transferase-like"/>
</dbReference>
<dbReference type="SMART" id="SM00882">
    <property type="entry name" value="CoA_trans"/>
    <property type="match status" value="1"/>
</dbReference>
<organism evidence="1 2">
    <name type="scientific">Desulfatitalea alkaliphila</name>
    <dbReference type="NCBI Taxonomy" id="2929485"/>
    <lineage>
        <taxon>Bacteria</taxon>
        <taxon>Pseudomonadati</taxon>
        <taxon>Thermodesulfobacteriota</taxon>
        <taxon>Desulfobacteria</taxon>
        <taxon>Desulfobacterales</taxon>
        <taxon>Desulfosarcinaceae</taxon>
        <taxon>Desulfatitalea</taxon>
    </lineage>
</organism>
<dbReference type="Pfam" id="PF01144">
    <property type="entry name" value="CoA_trans"/>
    <property type="match status" value="1"/>
</dbReference>